<dbReference type="AlphaFoldDB" id="A0A1M4SAI2"/>
<name>A0A1M4SAI2_9FLAO</name>
<evidence type="ECO:0000313" key="2">
    <source>
        <dbReference type="EMBL" id="SHE29234.1"/>
    </source>
</evidence>
<dbReference type="PROSITE" id="PS51257">
    <property type="entry name" value="PROKAR_LIPOPROTEIN"/>
    <property type="match status" value="1"/>
</dbReference>
<reference evidence="2 3" key="1">
    <citation type="submission" date="2016-11" db="EMBL/GenBank/DDBJ databases">
        <authorList>
            <person name="Jaros S."/>
            <person name="Januszkiewicz K."/>
            <person name="Wedrychowicz H."/>
        </authorList>
    </citation>
    <scope>NUCLEOTIDE SEQUENCE [LARGE SCALE GENOMIC DNA]</scope>
    <source>
        <strain evidence="2 3">DSM 25661</strain>
    </source>
</reference>
<accession>A0A1M4SAI2</accession>
<dbReference type="OrthoDB" id="823121at2"/>
<feature type="signal peptide" evidence="1">
    <location>
        <begin position="1"/>
        <end position="20"/>
    </location>
</feature>
<gene>
    <name evidence="2" type="ORF">SAMN05444278_10154</name>
</gene>
<evidence type="ECO:0008006" key="4">
    <source>
        <dbReference type="Google" id="ProtNLM"/>
    </source>
</evidence>
<dbReference type="SUPFAM" id="SSF160574">
    <property type="entry name" value="BT0923-like"/>
    <property type="match status" value="1"/>
</dbReference>
<sequence length="325" mass="35857">MRIKTSILSVLGAMFLLASCSDDDNTSSTPVATTNLSIKAKASLNSTSGRLAKANDNVEVNSFLINISNIEFEYATSGKPVMGVAKSDDDINLSFEELPIEIQNYLTTNYPNDAFCKAELEDDNDDPYMYEVELNSGLEIYFRADFSVYATEQDDEPCNGSNYDDDDDNDWGDDDEVNLVGPFELDLSNDAVTVVDVDIPLGTYEEVEFEMNRSSNSASPLYQKSILVTGTIDGTNFEFYHTFDEDFEVDYEDVGQNLVIDNTNNASIVFNFDLNAVFNSVDLSNAADGNNNGIIEINPVDNDGNQALANQLKNAIVLYAELQDD</sequence>
<protein>
    <recommendedName>
        <fullName evidence="4">DUF4382 domain-containing protein</fullName>
    </recommendedName>
</protein>
<dbReference type="EMBL" id="FQTW01000001">
    <property type="protein sequence ID" value="SHE29234.1"/>
    <property type="molecule type" value="Genomic_DNA"/>
</dbReference>
<keyword evidence="1" id="KW-0732">Signal</keyword>
<feature type="chain" id="PRO_5012770316" description="DUF4382 domain-containing protein" evidence="1">
    <location>
        <begin position="21"/>
        <end position="325"/>
    </location>
</feature>
<keyword evidence="3" id="KW-1185">Reference proteome</keyword>
<organism evidence="2 3">
    <name type="scientific">Psychroflexus salarius</name>
    <dbReference type="NCBI Taxonomy" id="1155689"/>
    <lineage>
        <taxon>Bacteria</taxon>
        <taxon>Pseudomonadati</taxon>
        <taxon>Bacteroidota</taxon>
        <taxon>Flavobacteriia</taxon>
        <taxon>Flavobacteriales</taxon>
        <taxon>Flavobacteriaceae</taxon>
        <taxon>Psychroflexus</taxon>
    </lineage>
</organism>
<dbReference type="STRING" id="1155689.SAMN05444278_10154"/>
<evidence type="ECO:0000256" key="1">
    <source>
        <dbReference type="SAM" id="SignalP"/>
    </source>
</evidence>
<dbReference type="RefSeq" id="WP_073190362.1">
    <property type="nucleotide sequence ID" value="NZ_FQTW01000001.1"/>
</dbReference>
<dbReference type="Gene3D" id="3.40.1420.30">
    <property type="match status" value="1"/>
</dbReference>
<proteinExistence type="predicted"/>
<dbReference type="Proteomes" id="UP000184462">
    <property type="component" value="Unassembled WGS sequence"/>
</dbReference>
<evidence type="ECO:0000313" key="3">
    <source>
        <dbReference type="Proteomes" id="UP000184462"/>
    </source>
</evidence>